<dbReference type="EMBL" id="BLIO01000001">
    <property type="protein sequence ID" value="GFE17947.1"/>
    <property type="molecule type" value="Genomic_DNA"/>
</dbReference>
<protein>
    <submittedName>
        <fullName evidence="2">Uncharacterized protein</fullName>
    </submittedName>
</protein>
<sequence>MNASNDDTRQAPMAMANEFESLRERRPAPADADNYRNLN</sequence>
<evidence type="ECO:0000313" key="3">
    <source>
        <dbReference type="Proteomes" id="UP000430079"/>
    </source>
</evidence>
<dbReference type="Proteomes" id="UP000430079">
    <property type="component" value="Unassembled WGS sequence"/>
</dbReference>
<keyword evidence="3" id="KW-1185">Reference proteome</keyword>
<evidence type="ECO:0000256" key="1">
    <source>
        <dbReference type="SAM" id="MobiDB-lite"/>
    </source>
</evidence>
<comment type="caution">
    <text evidence="2">The sequence shown here is derived from an EMBL/GenBank/DDBJ whole genome shotgun (WGS) entry which is preliminary data.</text>
</comment>
<gene>
    <name evidence="2" type="ORF">Sgleb_59940</name>
</gene>
<proteinExistence type="predicted"/>
<name>A0A640T2I7_9ACTN</name>
<organism evidence="2 3">
    <name type="scientific">Streptomyces glebosus</name>
    <dbReference type="NCBI Taxonomy" id="249580"/>
    <lineage>
        <taxon>Bacteria</taxon>
        <taxon>Bacillati</taxon>
        <taxon>Actinomycetota</taxon>
        <taxon>Actinomycetes</taxon>
        <taxon>Kitasatosporales</taxon>
        <taxon>Streptomycetaceae</taxon>
        <taxon>Streptomyces</taxon>
    </lineage>
</organism>
<dbReference type="AlphaFoldDB" id="A0A640T2I7"/>
<accession>A0A640T2I7</accession>
<feature type="region of interest" description="Disordered" evidence="1">
    <location>
        <begin position="1"/>
        <end position="39"/>
    </location>
</feature>
<evidence type="ECO:0000313" key="2">
    <source>
        <dbReference type="EMBL" id="GFE17947.1"/>
    </source>
</evidence>
<reference evidence="2 3" key="1">
    <citation type="submission" date="2019-12" db="EMBL/GenBank/DDBJ databases">
        <title>Whole genome shotgun sequence of Streptomyces hygroscopicus subsp. glebosus NBRC 13786.</title>
        <authorList>
            <person name="Ichikawa N."/>
            <person name="Kimura A."/>
            <person name="Kitahashi Y."/>
            <person name="Komaki H."/>
            <person name="Tamura T."/>
        </authorList>
    </citation>
    <scope>NUCLEOTIDE SEQUENCE [LARGE SCALE GENOMIC DNA]</scope>
    <source>
        <strain evidence="2 3">NBRC 13786</strain>
    </source>
</reference>